<dbReference type="NCBIfam" id="TIGR02226">
    <property type="entry name" value="two_anch"/>
    <property type="match status" value="1"/>
</dbReference>
<dbReference type="InterPro" id="IPR024163">
    <property type="entry name" value="Aerotolerance_reg_N"/>
</dbReference>
<name>A0ABR5NKX8_9GAMM</name>
<dbReference type="InterPro" id="IPR011933">
    <property type="entry name" value="Double_TM_dom"/>
</dbReference>
<accession>A0ABR5NKX8</accession>
<gene>
    <name evidence="3" type="ORF">ABB22_06570</name>
</gene>
<feature type="transmembrane region" description="Helical" evidence="1">
    <location>
        <begin position="6"/>
        <end position="26"/>
    </location>
</feature>
<sequence>MSLVWLFPAGLAALAALLLPLLIHLARRDEQRLIDFAALRWLAARPRPRRRIRFDEWPLLLVRLLLLALLAVLLARPALEGVEDDTPRIAVAPGVDLAAVRAIVDADKSRWLWLAPGFPALDAPAAPLPPQPLASLLRELDAALPPKAPLTVVVPTALDGLDAQRPQLSRVVRWQVIETASPAATATLPAAPRLHIRHDETGAAALPWLRAVGQAWNTPVDIADDNDAFADDGDVRVWLSAKPVPDALQAWAREGGRLLVDARAPLPDTAQRLPLWRDDGGAPVIEQVDGPHAHWLRWAAPLQPATMPVLLDAGFPQRLRGLLQAPPAPTRALATAMRPDAGAAAWPQPAYEPVPWLAAAIALLFLLERWLASARRRRGQA</sequence>
<evidence type="ECO:0000313" key="4">
    <source>
        <dbReference type="Proteomes" id="UP000050902"/>
    </source>
</evidence>
<keyword evidence="1" id="KW-0812">Transmembrane</keyword>
<dbReference type="PANTHER" id="PTHR37464:SF1">
    <property type="entry name" value="BLL2463 PROTEIN"/>
    <property type="match status" value="1"/>
</dbReference>
<comment type="caution">
    <text evidence="3">The sequence shown here is derived from an EMBL/GenBank/DDBJ whole genome shotgun (WGS) entry which is preliminary data.</text>
</comment>
<feature type="transmembrane region" description="Helical" evidence="1">
    <location>
        <begin position="57"/>
        <end position="79"/>
    </location>
</feature>
<keyword evidence="1" id="KW-1133">Transmembrane helix</keyword>
<proteinExistence type="predicted"/>
<organism evidence="3 4">
    <name type="scientific">Stenotrophomonas nitritireducens</name>
    <dbReference type="NCBI Taxonomy" id="83617"/>
    <lineage>
        <taxon>Bacteria</taxon>
        <taxon>Pseudomonadati</taxon>
        <taxon>Pseudomonadota</taxon>
        <taxon>Gammaproteobacteria</taxon>
        <taxon>Lysobacterales</taxon>
        <taxon>Lysobacteraceae</taxon>
        <taxon>Stenotrophomonas</taxon>
    </lineage>
</organism>
<reference evidence="3 4" key="1">
    <citation type="submission" date="2015-05" db="EMBL/GenBank/DDBJ databases">
        <title>Genome sequencing and analysis of members of genus Stenotrophomonas.</title>
        <authorList>
            <person name="Patil P.P."/>
            <person name="Midha S."/>
            <person name="Patil P.B."/>
        </authorList>
    </citation>
    <scope>NUCLEOTIDE SEQUENCE [LARGE SCALE GENOMIC DNA]</scope>
    <source>
        <strain evidence="3 4">DSM 12575</strain>
    </source>
</reference>
<dbReference type="RefSeq" id="WP_055772734.1">
    <property type="nucleotide sequence ID" value="NZ_LDJG01000008.1"/>
</dbReference>
<keyword evidence="4" id="KW-1185">Reference proteome</keyword>
<dbReference type="Proteomes" id="UP000050902">
    <property type="component" value="Unassembled WGS sequence"/>
</dbReference>
<protein>
    <recommendedName>
        <fullName evidence="2">Aerotolerance regulator N-terminal domain-containing protein</fullName>
    </recommendedName>
</protein>
<evidence type="ECO:0000256" key="1">
    <source>
        <dbReference type="SAM" id="Phobius"/>
    </source>
</evidence>
<dbReference type="EMBL" id="LDJG01000008">
    <property type="protein sequence ID" value="KRG58499.1"/>
    <property type="molecule type" value="Genomic_DNA"/>
</dbReference>
<feature type="domain" description="Aerotolerance regulator N-terminal" evidence="2">
    <location>
        <begin position="4"/>
        <end position="77"/>
    </location>
</feature>
<evidence type="ECO:0000259" key="2">
    <source>
        <dbReference type="Pfam" id="PF07584"/>
    </source>
</evidence>
<dbReference type="PANTHER" id="PTHR37464">
    <property type="entry name" value="BLL2463 PROTEIN"/>
    <property type="match status" value="1"/>
</dbReference>
<dbReference type="Pfam" id="PF07584">
    <property type="entry name" value="BatA"/>
    <property type="match status" value="1"/>
</dbReference>
<evidence type="ECO:0000313" key="3">
    <source>
        <dbReference type="EMBL" id="KRG58499.1"/>
    </source>
</evidence>
<keyword evidence="1" id="KW-0472">Membrane</keyword>